<keyword evidence="2" id="KW-1185">Reference proteome</keyword>
<proteinExistence type="predicted"/>
<accession>A0A9P8TGP0</accession>
<reference evidence="1" key="1">
    <citation type="journal article" date="2021" name="Open Biol.">
        <title>Shared evolutionary footprints suggest mitochondrial oxidative damage underlies multiple complex I losses in fungi.</title>
        <authorList>
            <person name="Schikora-Tamarit M.A."/>
            <person name="Marcet-Houben M."/>
            <person name="Nosek J."/>
            <person name="Gabaldon T."/>
        </authorList>
    </citation>
    <scope>NUCLEOTIDE SEQUENCE</scope>
    <source>
        <strain evidence="1">CBS6341</strain>
    </source>
</reference>
<name>A0A9P8TGP0_9ASCO</name>
<sequence>MSLIFRFSKSKSARFPHSSSNSSSSSIKDLVFLLKFEGNNPVLKGDFFLLTLPCAKLLGKMAPSLYFLPLLFIDGNDDEADIEWWNFEENLNEFDDD</sequence>
<comment type="caution">
    <text evidence="1">The sequence shown here is derived from an EMBL/GenBank/DDBJ whole genome shotgun (WGS) entry which is preliminary data.</text>
</comment>
<evidence type="ECO:0000313" key="1">
    <source>
        <dbReference type="EMBL" id="KAH3678124.1"/>
    </source>
</evidence>
<evidence type="ECO:0000313" key="2">
    <source>
        <dbReference type="Proteomes" id="UP000769528"/>
    </source>
</evidence>
<dbReference type="EMBL" id="JAEUBF010000504">
    <property type="protein sequence ID" value="KAH3678124.1"/>
    <property type="molecule type" value="Genomic_DNA"/>
</dbReference>
<dbReference type="Proteomes" id="UP000769528">
    <property type="component" value="Unassembled WGS sequence"/>
</dbReference>
<dbReference type="AlphaFoldDB" id="A0A9P8TGP0"/>
<organism evidence="1 2">
    <name type="scientific">Wickerhamomyces mucosus</name>
    <dbReference type="NCBI Taxonomy" id="1378264"/>
    <lineage>
        <taxon>Eukaryota</taxon>
        <taxon>Fungi</taxon>
        <taxon>Dikarya</taxon>
        <taxon>Ascomycota</taxon>
        <taxon>Saccharomycotina</taxon>
        <taxon>Saccharomycetes</taxon>
        <taxon>Phaffomycetales</taxon>
        <taxon>Wickerhamomycetaceae</taxon>
        <taxon>Wickerhamomyces</taxon>
    </lineage>
</organism>
<reference evidence="1" key="2">
    <citation type="submission" date="2021-01" db="EMBL/GenBank/DDBJ databases">
        <authorList>
            <person name="Schikora-Tamarit M.A."/>
        </authorList>
    </citation>
    <scope>NUCLEOTIDE SEQUENCE</scope>
    <source>
        <strain evidence="1">CBS6341</strain>
    </source>
</reference>
<gene>
    <name evidence="1" type="ORF">WICMUC_001688</name>
</gene>
<protein>
    <submittedName>
        <fullName evidence="1">Uncharacterized protein</fullName>
    </submittedName>
</protein>